<feature type="chain" id="PRO_5035271120" description="DUF3139 domain-containing protein" evidence="1">
    <location>
        <begin position="25"/>
        <end position="102"/>
    </location>
</feature>
<evidence type="ECO:0000256" key="1">
    <source>
        <dbReference type="SAM" id="SignalP"/>
    </source>
</evidence>
<evidence type="ECO:0008006" key="4">
    <source>
        <dbReference type="Google" id="ProtNLM"/>
    </source>
</evidence>
<feature type="signal peptide" evidence="1">
    <location>
        <begin position="1"/>
        <end position="24"/>
    </location>
</feature>
<reference evidence="2" key="2">
    <citation type="submission" date="2020-09" db="EMBL/GenBank/DDBJ databases">
        <authorList>
            <person name="Sun Q."/>
            <person name="Zhou Y."/>
        </authorList>
    </citation>
    <scope>NUCLEOTIDE SEQUENCE</scope>
    <source>
        <strain evidence="2">CGMCC 1.12360</strain>
    </source>
</reference>
<organism evidence="2 3">
    <name type="scientific">Compostibacillus humi</name>
    <dbReference type="NCBI Taxonomy" id="1245525"/>
    <lineage>
        <taxon>Bacteria</taxon>
        <taxon>Bacillati</taxon>
        <taxon>Bacillota</taxon>
        <taxon>Bacilli</taxon>
        <taxon>Bacillales</taxon>
        <taxon>Bacillaceae</taxon>
        <taxon>Compostibacillus</taxon>
    </lineage>
</organism>
<keyword evidence="3" id="KW-1185">Reference proteome</keyword>
<reference evidence="2" key="1">
    <citation type="journal article" date="2014" name="Int. J. Syst. Evol. Microbiol.">
        <title>Complete genome sequence of Corynebacterium casei LMG S-19264T (=DSM 44701T), isolated from a smear-ripened cheese.</title>
        <authorList>
            <consortium name="US DOE Joint Genome Institute (JGI-PGF)"/>
            <person name="Walter F."/>
            <person name="Albersmeier A."/>
            <person name="Kalinowski J."/>
            <person name="Ruckert C."/>
        </authorList>
    </citation>
    <scope>NUCLEOTIDE SEQUENCE</scope>
    <source>
        <strain evidence="2">CGMCC 1.12360</strain>
    </source>
</reference>
<dbReference type="Proteomes" id="UP000602050">
    <property type="component" value="Unassembled WGS sequence"/>
</dbReference>
<proteinExistence type="predicted"/>
<sequence>MKSAFPIIGLLAVLLFVAMQEGNAGTIHGGVPIYEEESNAEVDVFQQAEQVPASLEYQLEEIREKDGYTIEVYREYEIYRNENGTIVKMIPTDHYNYLRYEK</sequence>
<dbReference type="RefSeq" id="WP_188392311.1">
    <property type="nucleotide sequence ID" value="NZ_BMEV01000036.1"/>
</dbReference>
<dbReference type="AlphaFoldDB" id="A0A8J2TSW4"/>
<comment type="caution">
    <text evidence="2">The sequence shown here is derived from an EMBL/GenBank/DDBJ whole genome shotgun (WGS) entry which is preliminary data.</text>
</comment>
<name>A0A8J2TSW4_9BACI</name>
<protein>
    <recommendedName>
        <fullName evidence="4">DUF3139 domain-containing protein</fullName>
    </recommendedName>
</protein>
<gene>
    <name evidence="2" type="ORF">GCM10010978_20510</name>
</gene>
<evidence type="ECO:0000313" key="3">
    <source>
        <dbReference type="Proteomes" id="UP000602050"/>
    </source>
</evidence>
<keyword evidence="1" id="KW-0732">Signal</keyword>
<accession>A0A8J2TSW4</accession>
<evidence type="ECO:0000313" key="2">
    <source>
        <dbReference type="EMBL" id="GFZ78956.1"/>
    </source>
</evidence>
<dbReference type="EMBL" id="BMEV01000036">
    <property type="protein sequence ID" value="GFZ78956.1"/>
    <property type="molecule type" value="Genomic_DNA"/>
</dbReference>